<comment type="caution">
    <text evidence="1">The sequence shown here is derived from an EMBL/GenBank/DDBJ whole genome shotgun (WGS) entry which is preliminary data.</text>
</comment>
<organism evidence="1 2">
    <name type="scientific">Melastoma candidum</name>
    <dbReference type="NCBI Taxonomy" id="119954"/>
    <lineage>
        <taxon>Eukaryota</taxon>
        <taxon>Viridiplantae</taxon>
        <taxon>Streptophyta</taxon>
        <taxon>Embryophyta</taxon>
        <taxon>Tracheophyta</taxon>
        <taxon>Spermatophyta</taxon>
        <taxon>Magnoliopsida</taxon>
        <taxon>eudicotyledons</taxon>
        <taxon>Gunneridae</taxon>
        <taxon>Pentapetalae</taxon>
        <taxon>rosids</taxon>
        <taxon>malvids</taxon>
        <taxon>Myrtales</taxon>
        <taxon>Melastomataceae</taxon>
        <taxon>Melastomatoideae</taxon>
        <taxon>Melastomateae</taxon>
        <taxon>Melastoma</taxon>
    </lineage>
</organism>
<name>A0ACB9QGZ7_9MYRT</name>
<reference evidence="2" key="1">
    <citation type="journal article" date="2023" name="Front. Plant Sci.">
        <title>Chromosomal-level genome assembly of Melastoma candidum provides insights into trichome evolution.</title>
        <authorList>
            <person name="Zhong Y."/>
            <person name="Wu W."/>
            <person name="Sun C."/>
            <person name="Zou P."/>
            <person name="Liu Y."/>
            <person name="Dai S."/>
            <person name="Zhou R."/>
        </authorList>
    </citation>
    <scope>NUCLEOTIDE SEQUENCE [LARGE SCALE GENOMIC DNA]</scope>
</reference>
<proteinExistence type="predicted"/>
<accession>A0ACB9QGZ7</accession>
<gene>
    <name evidence="1" type="ORF">MLD38_021557</name>
</gene>
<dbReference type="Proteomes" id="UP001057402">
    <property type="component" value="Chromosome 6"/>
</dbReference>
<evidence type="ECO:0000313" key="2">
    <source>
        <dbReference type="Proteomes" id="UP001057402"/>
    </source>
</evidence>
<protein>
    <submittedName>
        <fullName evidence="1">Uncharacterized protein</fullName>
    </submittedName>
</protein>
<sequence>MVIMIGGIVGQVVVEFHPLFEFFYFDSSESLDNVIARLAETFGVTMAIRLICFELCKVLDGGHKLEATWDLFCGKCQFPYTPNERGDGVACHINFDRSVTDIGNDGFHPTDEEIMDSAYKDLLQVIALQLTDEILVCV</sequence>
<dbReference type="EMBL" id="CM042885">
    <property type="protein sequence ID" value="KAI4365586.1"/>
    <property type="molecule type" value="Genomic_DNA"/>
</dbReference>
<evidence type="ECO:0000313" key="1">
    <source>
        <dbReference type="EMBL" id="KAI4365586.1"/>
    </source>
</evidence>
<keyword evidence="2" id="KW-1185">Reference proteome</keyword>